<reference evidence="2" key="1">
    <citation type="journal article" date="2012" name="Nat. Biotechnol.">
        <title>Reference genome sequence of the model plant Setaria.</title>
        <authorList>
            <person name="Bennetzen J.L."/>
            <person name="Schmutz J."/>
            <person name="Wang H."/>
            <person name="Percifield R."/>
            <person name="Hawkins J."/>
            <person name="Pontaroli A.C."/>
            <person name="Estep M."/>
            <person name="Feng L."/>
            <person name="Vaughn J.N."/>
            <person name="Grimwood J."/>
            <person name="Jenkins J."/>
            <person name="Barry K."/>
            <person name="Lindquist E."/>
            <person name="Hellsten U."/>
            <person name="Deshpande S."/>
            <person name="Wang X."/>
            <person name="Wu X."/>
            <person name="Mitros T."/>
            <person name="Triplett J."/>
            <person name="Yang X."/>
            <person name="Ye C.Y."/>
            <person name="Mauro-Herrera M."/>
            <person name="Wang L."/>
            <person name="Li P."/>
            <person name="Sharma M."/>
            <person name="Sharma R."/>
            <person name="Ronald P.C."/>
            <person name="Panaud O."/>
            <person name="Kellogg E.A."/>
            <person name="Brutnell T.P."/>
            <person name="Doust A.N."/>
            <person name="Tuskan G.A."/>
            <person name="Rokhsar D."/>
            <person name="Devos K.M."/>
        </authorList>
    </citation>
    <scope>NUCLEOTIDE SEQUENCE [LARGE SCALE GENOMIC DNA]</scope>
    <source>
        <strain evidence="2">cv. Yugu1</strain>
    </source>
</reference>
<sequence length="41" mass="4274">MVLLAVSGAARPLSGEVWSPAGEAVSGDEGVVQFIQQIYLQ</sequence>
<dbReference type="Proteomes" id="UP000004995">
    <property type="component" value="Unassembled WGS sequence"/>
</dbReference>
<organism evidence="1 2">
    <name type="scientific">Setaria italica</name>
    <name type="common">Foxtail millet</name>
    <name type="synonym">Panicum italicum</name>
    <dbReference type="NCBI Taxonomy" id="4555"/>
    <lineage>
        <taxon>Eukaryota</taxon>
        <taxon>Viridiplantae</taxon>
        <taxon>Streptophyta</taxon>
        <taxon>Embryophyta</taxon>
        <taxon>Tracheophyta</taxon>
        <taxon>Spermatophyta</taxon>
        <taxon>Magnoliopsida</taxon>
        <taxon>Liliopsida</taxon>
        <taxon>Poales</taxon>
        <taxon>Poaceae</taxon>
        <taxon>PACMAD clade</taxon>
        <taxon>Panicoideae</taxon>
        <taxon>Panicodae</taxon>
        <taxon>Paniceae</taxon>
        <taxon>Cenchrinae</taxon>
        <taxon>Setaria</taxon>
    </lineage>
</organism>
<dbReference type="AlphaFoldDB" id="K3Y166"/>
<keyword evidence="2" id="KW-1185">Reference proteome</keyword>
<evidence type="ECO:0000313" key="2">
    <source>
        <dbReference type="Proteomes" id="UP000004995"/>
    </source>
</evidence>
<protein>
    <submittedName>
        <fullName evidence="1">Uncharacterized protein</fullName>
    </submittedName>
</protein>
<accession>K3Y166</accession>
<proteinExistence type="predicted"/>
<dbReference type="Gramene" id="KQL10151">
    <property type="protein sequence ID" value="KQL10151"/>
    <property type="gene ID" value="SETIT_007928mg"/>
</dbReference>
<name>K3Y166_SETIT</name>
<dbReference type="PANTHER" id="PTHR35547:SF17">
    <property type="match status" value="1"/>
</dbReference>
<reference evidence="1" key="2">
    <citation type="submission" date="2018-08" db="UniProtKB">
        <authorList>
            <consortium name="EnsemblPlants"/>
        </authorList>
    </citation>
    <scope>IDENTIFICATION</scope>
    <source>
        <strain evidence="1">Yugu1</strain>
    </source>
</reference>
<dbReference type="PANTHER" id="PTHR35547">
    <property type="entry name" value="OS06G0249350 PROTEIN-RELATED"/>
    <property type="match status" value="1"/>
</dbReference>
<dbReference type="HOGENOM" id="CLU_3280461_0_0_1"/>
<dbReference type="EMBL" id="AGNK02002330">
    <property type="status" value="NOT_ANNOTATED_CDS"/>
    <property type="molecule type" value="Genomic_DNA"/>
</dbReference>
<dbReference type="InParanoid" id="K3Y166"/>
<dbReference type="EnsemblPlants" id="KQL10151">
    <property type="protein sequence ID" value="KQL10151"/>
    <property type="gene ID" value="SETIT_007928mg"/>
</dbReference>
<evidence type="ECO:0000313" key="1">
    <source>
        <dbReference type="EnsemblPlants" id="KQL10151"/>
    </source>
</evidence>